<keyword evidence="10" id="KW-1185">Reference proteome</keyword>
<feature type="transmembrane region" description="Helical" evidence="7">
    <location>
        <begin position="89"/>
        <end position="111"/>
    </location>
</feature>
<dbReference type="GO" id="GO:0006508">
    <property type="term" value="P:proteolysis"/>
    <property type="evidence" value="ECO:0007669"/>
    <property type="project" value="UniProtKB-KW"/>
</dbReference>
<keyword evidence="7" id="KW-0812">Transmembrane</keyword>
<evidence type="ECO:0000313" key="9">
    <source>
        <dbReference type="EMBL" id="NGY61273.1"/>
    </source>
</evidence>
<organism evidence="9 10">
    <name type="scientific">Lentzea alba</name>
    <dbReference type="NCBI Taxonomy" id="2714351"/>
    <lineage>
        <taxon>Bacteria</taxon>
        <taxon>Bacillati</taxon>
        <taxon>Actinomycetota</taxon>
        <taxon>Actinomycetes</taxon>
        <taxon>Pseudonocardiales</taxon>
        <taxon>Pseudonocardiaceae</taxon>
        <taxon>Lentzea</taxon>
    </lineage>
</organism>
<dbReference type="Pfam" id="PF01435">
    <property type="entry name" value="Peptidase_M48"/>
    <property type="match status" value="1"/>
</dbReference>
<feature type="transmembrane region" description="Helical" evidence="7">
    <location>
        <begin position="280"/>
        <end position="309"/>
    </location>
</feature>
<accession>A0A7C9VQF7</accession>
<proteinExistence type="inferred from homology"/>
<dbReference type="PANTHER" id="PTHR34978">
    <property type="entry name" value="POSSIBLE SENSOR-TRANSDUCER PROTEIN BLAR"/>
    <property type="match status" value="1"/>
</dbReference>
<dbReference type="GO" id="GO:0004222">
    <property type="term" value="F:metalloendopeptidase activity"/>
    <property type="evidence" value="ECO:0007669"/>
    <property type="project" value="InterPro"/>
</dbReference>
<dbReference type="Gene3D" id="3.30.2010.10">
    <property type="entry name" value="Metalloproteases ('zincins'), catalytic domain"/>
    <property type="match status" value="1"/>
</dbReference>
<evidence type="ECO:0000256" key="5">
    <source>
        <dbReference type="ARBA" id="ARBA00023049"/>
    </source>
</evidence>
<keyword evidence="5 6" id="KW-0482">Metalloprotease</keyword>
<evidence type="ECO:0000256" key="2">
    <source>
        <dbReference type="ARBA" id="ARBA00022723"/>
    </source>
</evidence>
<dbReference type="GO" id="GO:0046872">
    <property type="term" value="F:metal ion binding"/>
    <property type="evidence" value="ECO:0007669"/>
    <property type="project" value="UniProtKB-KW"/>
</dbReference>
<sequence length="312" mass="32313">MTVAISLLIGAALVGWFAPDFLSRGVARGGDPLVAIVAWLAAAVAVVLTTTVGIVLVLLPDHGFGESAVATLHDCWSTIQHGTTPSIEAVSGIVGALLLIGLAVRLALALVHGTRRRARVRADHLATLRIAARRDGTTLWLDHHEPLAFSLAGKPGVIVATQALAEQLTQAQVDAVFAHERAHLAGRHHLIIAIADAMAHTFPFLPLFKLAPGVLRELVELTADSAAVRVCGADAVRAALLKVSQHGAPGTALTMSGTAIDLRVSRLRTGRSPRGRVRQLVYCGFAGATALVLPTIAASGAVLAVVAVACPA</sequence>
<keyword evidence="3 6" id="KW-0378">Hydrolase</keyword>
<comment type="similarity">
    <text evidence="6">Belongs to the peptidase M48 family.</text>
</comment>
<feature type="transmembrane region" description="Helical" evidence="7">
    <location>
        <begin position="6"/>
        <end position="22"/>
    </location>
</feature>
<comment type="cofactor">
    <cofactor evidence="6">
        <name>Zn(2+)</name>
        <dbReference type="ChEBI" id="CHEBI:29105"/>
    </cofactor>
    <text evidence="6">Binds 1 zinc ion per subunit.</text>
</comment>
<dbReference type="RefSeq" id="WP_166047599.1">
    <property type="nucleotide sequence ID" value="NZ_JAAMPJ010000005.1"/>
</dbReference>
<dbReference type="AlphaFoldDB" id="A0A7C9VQF7"/>
<evidence type="ECO:0000256" key="7">
    <source>
        <dbReference type="SAM" id="Phobius"/>
    </source>
</evidence>
<keyword evidence="2" id="KW-0479">Metal-binding</keyword>
<evidence type="ECO:0000256" key="3">
    <source>
        <dbReference type="ARBA" id="ARBA00022801"/>
    </source>
</evidence>
<evidence type="ECO:0000313" key="10">
    <source>
        <dbReference type="Proteomes" id="UP000481360"/>
    </source>
</evidence>
<feature type="domain" description="Peptidase M48" evidence="8">
    <location>
        <begin position="142"/>
        <end position="201"/>
    </location>
</feature>
<gene>
    <name evidence="9" type="ORF">G7043_20315</name>
</gene>
<keyword evidence="7" id="KW-0472">Membrane</keyword>
<keyword evidence="4 6" id="KW-0862">Zinc</keyword>
<evidence type="ECO:0000256" key="4">
    <source>
        <dbReference type="ARBA" id="ARBA00022833"/>
    </source>
</evidence>
<reference evidence="9 10" key="1">
    <citation type="submission" date="2020-03" db="EMBL/GenBank/DDBJ databases">
        <title>Isolation and identification of active actinomycetes.</title>
        <authorList>
            <person name="Sun X."/>
        </authorList>
    </citation>
    <scope>NUCLEOTIDE SEQUENCE [LARGE SCALE GENOMIC DNA]</scope>
    <source>
        <strain evidence="9 10">NEAU-D13</strain>
    </source>
</reference>
<feature type="transmembrane region" description="Helical" evidence="7">
    <location>
        <begin position="34"/>
        <end position="59"/>
    </location>
</feature>
<evidence type="ECO:0000256" key="1">
    <source>
        <dbReference type="ARBA" id="ARBA00022670"/>
    </source>
</evidence>
<protein>
    <submittedName>
        <fullName evidence="9">M56 family metallopeptidase</fullName>
    </submittedName>
</protein>
<keyword evidence="1 6" id="KW-0645">Protease</keyword>
<keyword evidence="7" id="KW-1133">Transmembrane helix</keyword>
<dbReference type="InterPro" id="IPR001915">
    <property type="entry name" value="Peptidase_M48"/>
</dbReference>
<dbReference type="EMBL" id="JAAMPJ010000005">
    <property type="protein sequence ID" value="NGY61273.1"/>
    <property type="molecule type" value="Genomic_DNA"/>
</dbReference>
<dbReference type="PANTHER" id="PTHR34978:SF3">
    <property type="entry name" value="SLR0241 PROTEIN"/>
    <property type="match status" value="1"/>
</dbReference>
<evidence type="ECO:0000259" key="8">
    <source>
        <dbReference type="Pfam" id="PF01435"/>
    </source>
</evidence>
<evidence type="ECO:0000256" key="6">
    <source>
        <dbReference type="RuleBase" id="RU003983"/>
    </source>
</evidence>
<dbReference type="CDD" id="cd07326">
    <property type="entry name" value="M56_BlaR1_MecR1_like"/>
    <property type="match status" value="1"/>
</dbReference>
<name>A0A7C9VQF7_9PSEU</name>
<dbReference type="InterPro" id="IPR052173">
    <property type="entry name" value="Beta-lactam_resp_regulator"/>
</dbReference>
<comment type="caution">
    <text evidence="9">The sequence shown here is derived from an EMBL/GenBank/DDBJ whole genome shotgun (WGS) entry which is preliminary data.</text>
</comment>
<dbReference type="Proteomes" id="UP000481360">
    <property type="component" value="Unassembled WGS sequence"/>
</dbReference>